<name>S2E6D9_INDAL</name>
<organism evidence="1 2">
    <name type="scientific">Indibacter alkaliphilus (strain CCUG 57479 / KCTC 22604 / LW1)</name>
    <dbReference type="NCBI Taxonomy" id="1189612"/>
    <lineage>
        <taxon>Bacteria</taxon>
        <taxon>Pseudomonadati</taxon>
        <taxon>Bacteroidota</taxon>
        <taxon>Cytophagia</taxon>
        <taxon>Cytophagales</taxon>
        <taxon>Cyclobacteriaceae</taxon>
    </lineage>
</organism>
<evidence type="ECO:0000313" key="2">
    <source>
        <dbReference type="Proteomes" id="UP000006073"/>
    </source>
</evidence>
<comment type="caution">
    <text evidence="1">The sequence shown here is derived from an EMBL/GenBank/DDBJ whole genome shotgun (WGS) entry which is preliminary data.</text>
</comment>
<proteinExistence type="predicted"/>
<accession>S2E6D9</accession>
<dbReference type="AlphaFoldDB" id="S2E6D9"/>
<sequence length="45" mass="5085">MVGDWSYTFCLDAKNNKKIKNSEFPKKSGQALSAGYFKHKKTESA</sequence>
<reference evidence="1 2" key="1">
    <citation type="journal article" date="2013" name="Genome Announc.">
        <title>Draft Genome Sequence of Indibacter alkaliphilus Strain LW1T, Isolated from Lonar Lake, a Haloalkaline Lake in the Buldana District of Maharashtra, India.</title>
        <authorList>
            <person name="Singh A."/>
            <person name="Kumar Jangir P."/>
            <person name="Sharma R."/>
            <person name="Singh A."/>
            <person name="Kumar Pinnaka A."/>
            <person name="Shivaji S."/>
        </authorList>
    </citation>
    <scope>NUCLEOTIDE SEQUENCE [LARGE SCALE GENOMIC DNA]</scope>
    <source>
        <strain evidence="2">CCUG 57479 / KCTC 22604 / LW1</strain>
    </source>
</reference>
<dbReference type="EMBL" id="ALWO02000027">
    <property type="protein sequence ID" value="EOZ97843.1"/>
    <property type="molecule type" value="Genomic_DNA"/>
</dbReference>
<keyword evidence="2" id="KW-1185">Reference proteome</keyword>
<gene>
    <name evidence="1" type="ORF">A33Q_1652</name>
</gene>
<evidence type="ECO:0000313" key="1">
    <source>
        <dbReference type="EMBL" id="EOZ97843.1"/>
    </source>
</evidence>
<protein>
    <submittedName>
        <fullName evidence="1">Uncharacterized protein</fullName>
    </submittedName>
</protein>
<dbReference type="Proteomes" id="UP000006073">
    <property type="component" value="Unassembled WGS sequence"/>
</dbReference>